<gene>
    <name evidence="1" type="ORF">NMU03_01385</name>
</gene>
<sequence>MYKINDYEKEDFKRITNKDGLHTYFMRVNQIYVKVDKEIYLTCLRSYMKIKYNKEREVANSVQYYSDMDLATSFIFSKKKFDFVHQIYIKDLAKKAVQEIYQLPDQYKNIAICIFLKEMTISETANELNIPVSTVGKRKIKIQQILKNKLKE</sequence>
<protein>
    <recommendedName>
        <fullName evidence="3">Sigma-70 family RNA polymerase sigma factor</fullName>
    </recommendedName>
</protein>
<dbReference type="RefSeq" id="WP_290140647.1">
    <property type="nucleotide sequence ID" value="NZ_CP101620.1"/>
</dbReference>
<keyword evidence="2" id="KW-1185">Reference proteome</keyword>
<evidence type="ECO:0000313" key="2">
    <source>
        <dbReference type="Proteomes" id="UP001060112"/>
    </source>
</evidence>
<dbReference type="EMBL" id="CP101620">
    <property type="protein sequence ID" value="UTY39516.1"/>
    <property type="molecule type" value="Genomic_DNA"/>
</dbReference>
<evidence type="ECO:0008006" key="3">
    <source>
        <dbReference type="Google" id="ProtNLM"/>
    </source>
</evidence>
<name>A0ABY5I2H0_9FIRM</name>
<dbReference type="SUPFAM" id="SSF88659">
    <property type="entry name" value="Sigma3 and sigma4 domains of RNA polymerase sigma factors"/>
    <property type="match status" value="1"/>
</dbReference>
<evidence type="ECO:0000313" key="1">
    <source>
        <dbReference type="EMBL" id="UTY39516.1"/>
    </source>
</evidence>
<proteinExistence type="predicted"/>
<dbReference type="InterPro" id="IPR036388">
    <property type="entry name" value="WH-like_DNA-bd_sf"/>
</dbReference>
<dbReference type="Gene3D" id="1.10.10.10">
    <property type="entry name" value="Winged helix-like DNA-binding domain superfamily/Winged helix DNA-binding domain"/>
    <property type="match status" value="1"/>
</dbReference>
<reference evidence="1" key="1">
    <citation type="submission" date="2022-07" db="EMBL/GenBank/DDBJ databases">
        <title>Faecal culturing of patients with breast cancer.</title>
        <authorList>
            <person name="Teng N.M.Y."/>
            <person name="Kiu R."/>
            <person name="Evans R."/>
            <person name="Baker D.J."/>
            <person name="Zenner C."/>
            <person name="Robinson S.D."/>
            <person name="Hall L.J."/>
        </authorList>
    </citation>
    <scope>NUCLEOTIDE SEQUENCE</scope>
    <source>
        <strain evidence="1">LH1062</strain>
    </source>
</reference>
<dbReference type="InterPro" id="IPR013324">
    <property type="entry name" value="RNA_pol_sigma_r3/r4-like"/>
</dbReference>
<dbReference type="Proteomes" id="UP001060112">
    <property type="component" value="Chromosome"/>
</dbReference>
<organism evidence="1 2">
    <name type="scientific">Allocoprobacillus halotolerans</name>
    <dbReference type="NCBI Taxonomy" id="2944914"/>
    <lineage>
        <taxon>Bacteria</taxon>
        <taxon>Bacillati</taxon>
        <taxon>Bacillota</taxon>
        <taxon>Erysipelotrichia</taxon>
        <taxon>Erysipelotrichales</taxon>
        <taxon>Erysipelotrichaceae</taxon>
        <taxon>Allocoprobacillus</taxon>
    </lineage>
</organism>
<accession>A0ABY5I2H0</accession>